<dbReference type="InParanoid" id="A0A0Q3MK77"/>
<evidence type="ECO:0000313" key="5">
    <source>
        <dbReference type="Proteomes" id="UP000008810"/>
    </source>
</evidence>
<evidence type="ECO:0000313" key="3">
    <source>
        <dbReference type="EMBL" id="KQK04734.1"/>
    </source>
</evidence>
<accession>A0A0Q3MK77</accession>
<dbReference type="SUPFAM" id="SSF81383">
    <property type="entry name" value="F-box domain"/>
    <property type="match status" value="1"/>
</dbReference>
<gene>
    <name evidence="3" type="ORF">BRADI_2g15601v3</name>
</gene>
<dbReference type="InterPro" id="IPR001810">
    <property type="entry name" value="F-box_dom"/>
</dbReference>
<dbReference type="Proteomes" id="UP000008810">
    <property type="component" value="Chromosome 2"/>
</dbReference>
<dbReference type="Gene3D" id="1.20.1280.50">
    <property type="match status" value="1"/>
</dbReference>
<protein>
    <recommendedName>
        <fullName evidence="2">F-box domain-containing protein</fullName>
    </recommendedName>
</protein>
<reference evidence="4" key="3">
    <citation type="submission" date="2018-08" db="UniProtKB">
        <authorList>
            <consortium name="EnsemblPlants"/>
        </authorList>
    </citation>
    <scope>IDENTIFICATION</scope>
    <source>
        <strain evidence="4">cv. Bd21</strain>
    </source>
</reference>
<dbReference type="PANTHER" id="PTHR34591:SF28">
    <property type="entry name" value="F-BOX DOMAIN-CONTAINING PROTEIN"/>
    <property type="match status" value="1"/>
</dbReference>
<keyword evidence="5" id="KW-1185">Reference proteome</keyword>
<dbReference type="Gramene" id="KQK04734">
    <property type="protein sequence ID" value="KQK04734"/>
    <property type="gene ID" value="BRADI_2g15601v3"/>
</dbReference>
<dbReference type="PROSITE" id="PS50181">
    <property type="entry name" value="FBOX"/>
    <property type="match status" value="1"/>
</dbReference>
<dbReference type="Pfam" id="PF00646">
    <property type="entry name" value="F-box"/>
    <property type="match status" value="1"/>
</dbReference>
<evidence type="ECO:0000256" key="1">
    <source>
        <dbReference type="SAM" id="MobiDB-lite"/>
    </source>
</evidence>
<dbReference type="EnsemblPlants" id="KQK04734">
    <property type="protein sequence ID" value="KQK04734"/>
    <property type="gene ID" value="BRADI_2g15601v3"/>
</dbReference>
<reference evidence="3" key="2">
    <citation type="submission" date="2017-06" db="EMBL/GenBank/DDBJ databases">
        <title>WGS assembly of Brachypodium distachyon.</title>
        <authorList>
            <consortium name="The International Brachypodium Initiative"/>
            <person name="Lucas S."/>
            <person name="Harmon-Smith M."/>
            <person name="Lail K."/>
            <person name="Tice H."/>
            <person name="Grimwood J."/>
            <person name="Bruce D."/>
            <person name="Barry K."/>
            <person name="Shu S."/>
            <person name="Lindquist E."/>
            <person name="Wang M."/>
            <person name="Pitluck S."/>
            <person name="Vogel J.P."/>
            <person name="Garvin D.F."/>
            <person name="Mockler T.C."/>
            <person name="Schmutz J."/>
            <person name="Rokhsar D."/>
            <person name="Bevan M.W."/>
        </authorList>
    </citation>
    <scope>NUCLEOTIDE SEQUENCE</scope>
    <source>
        <strain evidence="3">Bd21</strain>
    </source>
</reference>
<organism evidence="3">
    <name type="scientific">Brachypodium distachyon</name>
    <name type="common">Purple false brome</name>
    <name type="synonym">Trachynia distachya</name>
    <dbReference type="NCBI Taxonomy" id="15368"/>
    <lineage>
        <taxon>Eukaryota</taxon>
        <taxon>Viridiplantae</taxon>
        <taxon>Streptophyta</taxon>
        <taxon>Embryophyta</taxon>
        <taxon>Tracheophyta</taxon>
        <taxon>Spermatophyta</taxon>
        <taxon>Magnoliopsida</taxon>
        <taxon>Liliopsida</taxon>
        <taxon>Poales</taxon>
        <taxon>Poaceae</taxon>
        <taxon>BOP clade</taxon>
        <taxon>Pooideae</taxon>
        <taxon>Stipodae</taxon>
        <taxon>Brachypodieae</taxon>
        <taxon>Brachypodium</taxon>
    </lineage>
</organism>
<dbReference type="PANTHER" id="PTHR34591">
    <property type="entry name" value="OS03G0653100 PROTEIN-RELATED"/>
    <property type="match status" value="1"/>
</dbReference>
<dbReference type="SMART" id="SM00256">
    <property type="entry name" value="FBOX"/>
    <property type="match status" value="1"/>
</dbReference>
<reference evidence="3 4" key="1">
    <citation type="journal article" date="2010" name="Nature">
        <title>Genome sequencing and analysis of the model grass Brachypodium distachyon.</title>
        <authorList>
            <consortium name="International Brachypodium Initiative"/>
        </authorList>
    </citation>
    <scope>NUCLEOTIDE SEQUENCE [LARGE SCALE GENOMIC DNA]</scope>
    <source>
        <strain evidence="3 4">Bd21</strain>
    </source>
</reference>
<feature type="domain" description="F-box" evidence="2">
    <location>
        <begin position="1"/>
        <end position="44"/>
    </location>
</feature>
<dbReference type="AlphaFoldDB" id="A0A0Q3MK77"/>
<evidence type="ECO:0000313" key="4">
    <source>
        <dbReference type="EnsemblPlants" id="KQK04734"/>
    </source>
</evidence>
<dbReference type="EMBL" id="CM000881">
    <property type="protein sequence ID" value="KQK04734.1"/>
    <property type="molecule type" value="Genomic_DNA"/>
</dbReference>
<sequence length="360" mass="40047">MDLPDELLDEVLRLVPPRHLAACRRVCKSWRGIIDGCGLVLAHLAPGPVRGIFVNLFDKATHSFFSRSGAAWPPIDGSLRFLPGHSPSKGESHVEEGGGHVSGAPAPMNFGRPFLVFDPAVSLHYLAMCFPGVAARPAPPSPPATGDRKKRPRRDRSHVVVSNFSGLYGWPPHSYAVQVFSSRTGRWEERRFVRQGDVVATVSDMWSMNPYAPGHGRVLARVLWGYAAVYWQGAFYLTYRGAFIIRFSLLDDKTGGDHGWDSSDDCAIDAKGGTCSDDNEGSTEFRRGLDLLGYHPYKEIAFLGNRYDAFAYYLESSRLRCLGSVYPTGLRLHAYMEQRVSSHIYTPCMDDLLPAHNDQW</sequence>
<proteinExistence type="predicted"/>
<feature type="region of interest" description="Disordered" evidence="1">
    <location>
        <begin position="137"/>
        <end position="156"/>
    </location>
</feature>
<dbReference type="InterPro" id="IPR036047">
    <property type="entry name" value="F-box-like_dom_sf"/>
</dbReference>
<dbReference type="OrthoDB" id="591557at2759"/>
<name>A0A0Q3MK77_BRADI</name>
<evidence type="ECO:0000259" key="2">
    <source>
        <dbReference type="PROSITE" id="PS50181"/>
    </source>
</evidence>